<keyword evidence="3" id="KW-0067">ATP-binding</keyword>
<dbReference type="SMART" id="SM00382">
    <property type="entry name" value="AAA"/>
    <property type="match status" value="1"/>
</dbReference>
<dbReference type="CDD" id="cd00009">
    <property type="entry name" value="AAA"/>
    <property type="match status" value="1"/>
</dbReference>
<dbReference type="EMBL" id="QHBU01000297">
    <property type="protein sequence ID" value="PZR77524.1"/>
    <property type="molecule type" value="Genomic_DNA"/>
</dbReference>
<evidence type="ECO:0000313" key="6">
    <source>
        <dbReference type="Proteomes" id="UP000248724"/>
    </source>
</evidence>
<evidence type="ECO:0000259" key="4">
    <source>
        <dbReference type="SMART" id="SM00382"/>
    </source>
</evidence>
<dbReference type="SUPFAM" id="SSF52540">
    <property type="entry name" value="P-loop containing nucleoside triphosphate hydrolases"/>
    <property type="match status" value="1"/>
</dbReference>
<reference evidence="5 6" key="1">
    <citation type="journal article" date="2017" name="Nature">
        <title>Atmospheric trace gases support primary production in Antarctic desert surface soil.</title>
        <authorList>
            <person name="Ji M."/>
            <person name="Greening C."/>
            <person name="Vanwonterghem I."/>
            <person name="Carere C.R."/>
            <person name="Bay S.K."/>
            <person name="Steen J.A."/>
            <person name="Montgomery K."/>
            <person name="Lines T."/>
            <person name="Beardall J."/>
            <person name="van Dorst J."/>
            <person name="Snape I."/>
            <person name="Stott M.B."/>
            <person name="Hugenholtz P."/>
            <person name="Ferrari B.C."/>
        </authorList>
    </citation>
    <scope>NUCLEOTIDE SEQUENCE [LARGE SCALE GENOMIC DNA]</scope>
    <source>
        <strain evidence="5">RRmetagenome_bin12</strain>
    </source>
</reference>
<dbReference type="Proteomes" id="UP000248724">
    <property type="component" value="Unassembled WGS sequence"/>
</dbReference>
<dbReference type="PANTHER" id="PTHR30050:SF4">
    <property type="entry name" value="ATP-BINDING PROTEIN RV3427C IN INSERTION SEQUENCE-RELATED"/>
    <property type="match status" value="1"/>
</dbReference>
<dbReference type="InterPro" id="IPR027417">
    <property type="entry name" value="P-loop_NTPase"/>
</dbReference>
<dbReference type="GO" id="GO:0005524">
    <property type="term" value="F:ATP binding"/>
    <property type="evidence" value="ECO:0007669"/>
    <property type="project" value="UniProtKB-KW"/>
</dbReference>
<dbReference type="PANTHER" id="PTHR30050">
    <property type="entry name" value="CHROMOSOMAL REPLICATION INITIATOR PROTEIN DNAA"/>
    <property type="match status" value="1"/>
</dbReference>
<comment type="similarity">
    <text evidence="1">Belongs to the IS21/IS1162 putative ATP-binding protein family.</text>
</comment>
<dbReference type="InterPro" id="IPR002611">
    <property type="entry name" value="IstB_ATP-bd"/>
</dbReference>
<sequence length="249" mass="27275">MSAAAEHLAPILDRALKDRVSATQVLEELLSIEVDATKARRQRGRLRFARYPVHKTLADFDFDFQPGVDRRVVAELSTLRFVEEKRNVILLGPPGVGKSHLAIALGVAATDAGYRTYFTSAADMVAALQTAHLEGTATYKMRTYLGPSVLVIDELGYLPLDQASANWIFQVVSRRYEKGSIVLTSNRGFGDWNQVFADAVVAGAIADRLLHTATVMNIRGASYRARAYTAKQKLKGGGAMVGCAFRSKR</sequence>
<name>A0A2W6A1E2_9BACT</name>
<dbReference type="InterPro" id="IPR047661">
    <property type="entry name" value="IstB"/>
</dbReference>
<evidence type="ECO:0000256" key="1">
    <source>
        <dbReference type="ARBA" id="ARBA00008059"/>
    </source>
</evidence>
<accession>A0A2W6A1E2</accession>
<dbReference type="InterPro" id="IPR003593">
    <property type="entry name" value="AAA+_ATPase"/>
</dbReference>
<feature type="domain" description="AAA+ ATPase" evidence="4">
    <location>
        <begin position="84"/>
        <end position="217"/>
    </location>
</feature>
<protein>
    <submittedName>
        <fullName evidence="5">AAA family ATPase</fullName>
    </submittedName>
</protein>
<keyword evidence="2" id="KW-0547">Nucleotide-binding</keyword>
<proteinExistence type="inferred from homology"/>
<evidence type="ECO:0000256" key="2">
    <source>
        <dbReference type="ARBA" id="ARBA00022741"/>
    </source>
</evidence>
<organism evidence="5 6">
    <name type="scientific">Candidatus Aeolococcus gillhamiae</name>
    <dbReference type="NCBI Taxonomy" id="3127015"/>
    <lineage>
        <taxon>Bacteria</taxon>
        <taxon>Bacillati</taxon>
        <taxon>Candidatus Dormiibacterota</taxon>
        <taxon>Candidatus Dormibacteria</taxon>
        <taxon>Candidatus Aeolococcales</taxon>
        <taxon>Candidatus Aeolococcaceae</taxon>
        <taxon>Candidatus Aeolococcus</taxon>
    </lineage>
</organism>
<evidence type="ECO:0000313" key="5">
    <source>
        <dbReference type="EMBL" id="PZR77524.1"/>
    </source>
</evidence>
<dbReference type="NCBIfam" id="NF038214">
    <property type="entry name" value="IS21_help_AAA"/>
    <property type="match status" value="1"/>
</dbReference>
<comment type="caution">
    <text evidence="5">The sequence shown here is derived from an EMBL/GenBank/DDBJ whole genome shotgun (WGS) entry which is preliminary data.</text>
</comment>
<dbReference type="Pfam" id="PF01695">
    <property type="entry name" value="IstB_IS21"/>
    <property type="match status" value="1"/>
</dbReference>
<dbReference type="Gene3D" id="3.40.50.300">
    <property type="entry name" value="P-loop containing nucleotide triphosphate hydrolases"/>
    <property type="match status" value="1"/>
</dbReference>
<feature type="non-terminal residue" evidence="5">
    <location>
        <position position="249"/>
    </location>
</feature>
<dbReference type="AlphaFoldDB" id="A0A2W6A1E2"/>
<dbReference type="GO" id="GO:0006260">
    <property type="term" value="P:DNA replication"/>
    <property type="evidence" value="ECO:0007669"/>
    <property type="project" value="TreeGrafter"/>
</dbReference>
<dbReference type="PIRSF" id="PIRSF003073">
    <property type="entry name" value="DNAC_TnpB_IstB"/>
    <property type="match status" value="1"/>
</dbReference>
<gene>
    <name evidence="5" type="ORF">DLM65_15500</name>
</gene>
<evidence type="ECO:0000256" key="3">
    <source>
        <dbReference type="ARBA" id="ARBA00022840"/>
    </source>
</evidence>
<dbReference type="InterPro" id="IPR028350">
    <property type="entry name" value="DNAC/IstB-like"/>
</dbReference>